<dbReference type="EMBL" id="JBHSXX010000001">
    <property type="protein sequence ID" value="MFC6868334.1"/>
    <property type="molecule type" value="Genomic_DNA"/>
</dbReference>
<organism evidence="1 2">
    <name type="scientific">Haloechinothrix salitolerans</name>
    <dbReference type="NCBI Taxonomy" id="926830"/>
    <lineage>
        <taxon>Bacteria</taxon>
        <taxon>Bacillati</taxon>
        <taxon>Actinomycetota</taxon>
        <taxon>Actinomycetes</taxon>
        <taxon>Pseudonocardiales</taxon>
        <taxon>Pseudonocardiaceae</taxon>
        <taxon>Haloechinothrix</taxon>
    </lineage>
</organism>
<proteinExistence type="predicted"/>
<protein>
    <submittedName>
        <fullName evidence="1">Uncharacterized protein</fullName>
    </submittedName>
</protein>
<name>A0ABW2C2M8_9PSEU</name>
<dbReference type="RefSeq" id="WP_345398389.1">
    <property type="nucleotide sequence ID" value="NZ_BAABLA010000028.1"/>
</dbReference>
<comment type="caution">
    <text evidence="1">The sequence shown here is derived from an EMBL/GenBank/DDBJ whole genome shotgun (WGS) entry which is preliminary data.</text>
</comment>
<sequence>MSPYADQFVLIAEVDYRSNRYRDEAKRARQRRILSAARRSMSACRGRARKSR</sequence>
<gene>
    <name evidence="1" type="ORF">ACFQGD_14415</name>
</gene>
<keyword evidence="2" id="KW-1185">Reference proteome</keyword>
<evidence type="ECO:0000313" key="1">
    <source>
        <dbReference type="EMBL" id="MFC6868334.1"/>
    </source>
</evidence>
<accession>A0ABW2C2M8</accession>
<dbReference type="Proteomes" id="UP001596337">
    <property type="component" value="Unassembled WGS sequence"/>
</dbReference>
<reference evidence="2" key="1">
    <citation type="journal article" date="2019" name="Int. J. Syst. Evol. Microbiol.">
        <title>The Global Catalogue of Microorganisms (GCM) 10K type strain sequencing project: providing services to taxonomists for standard genome sequencing and annotation.</title>
        <authorList>
            <consortium name="The Broad Institute Genomics Platform"/>
            <consortium name="The Broad Institute Genome Sequencing Center for Infectious Disease"/>
            <person name="Wu L."/>
            <person name="Ma J."/>
        </authorList>
    </citation>
    <scope>NUCLEOTIDE SEQUENCE [LARGE SCALE GENOMIC DNA]</scope>
    <source>
        <strain evidence="2">KCTC 32255</strain>
    </source>
</reference>
<evidence type="ECO:0000313" key="2">
    <source>
        <dbReference type="Proteomes" id="UP001596337"/>
    </source>
</evidence>